<comment type="caution">
    <text evidence="2">The sequence shown here is derived from an EMBL/GenBank/DDBJ whole genome shotgun (WGS) entry which is preliminary data.</text>
</comment>
<dbReference type="PANTHER" id="PTHR33395">
    <property type="entry name" value="TRANSCRIPTASE, PUTATIVE-RELATED-RELATED"/>
    <property type="match status" value="1"/>
</dbReference>
<name>A0A8S3QUK8_MYTED</name>
<dbReference type="PANTHER" id="PTHR33395:SF22">
    <property type="entry name" value="REVERSE TRANSCRIPTASE DOMAIN-CONTAINING PROTEIN"/>
    <property type="match status" value="1"/>
</dbReference>
<evidence type="ECO:0000313" key="3">
    <source>
        <dbReference type="Proteomes" id="UP000683360"/>
    </source>
</evidence>
<evidence type="ECO:0000313" key="2">
    <source>
        <dbReference type="EMBL" id="CAG2200444.1"/>
    </source>
</evidence>
<keyword evidence="1" id="KW-0732">Signal</keyword>
<protein>
    <submittedName>
        <fullName evidence="2">Uncharacterized protein</fullName>
    </submittedName>
</protein>
<feature type="chain" id="PRO_5035797131" evidence="1">
    <location>
        <begin position="17"/>
        <end position="324"/>
    </location>
</feature>
<organism evidence="2 3">
    <name type="scientific">Mytilus edulis</name>
    <name type="common">Blue mussel</name>
    <dbReference type="NCBI Taxonomy" id="6550"/>
    <lineage>
        <taxon>Eukaryota</taxon>
        <taxon>Metazoa</taxon>
        <taxon>Spiralia</taxon>
        <taxon>Lophotrochozoa</taxon>
        <taxon>Mollusca</taxon>
        <taxon>Bivalvia</taxon>
        <taxon>Autobranchia</taxon>
        <taxon>Pteriomorphia</taxon>
        <taxon>Mytilida</taxon>
        <taxon>Mytiloidea</taxon>
        <taxon>Mytilidae</taxon>
        <taxon>Mytilinae</taxon>
        <taxon>Mytilus</taxon>
    </lineage>
</organism>
<dbReference type="AlphaFoldDB" id="A0A8S3QUK8"/>
<sequence length="324" mass="36418">MTMFIVWFAVLGVTGAYKCMDPPEMHWPDKVRICDGEFGNSPGCNDDYTIPYNHNHIESALQADRDLLSFVEDSCKIYSPELPLEYEQCPIDGGDLGKTLGRCEKVCDGNYVNVTAVNVQMVDEKTKALDGANVMLYVHGNKKSDRPTFESSSFKCVPDNFIRRRVAVFCPEFKEHQCQKVDLELPTNCAASRFECVQPKKTKQQSQIDKIIRNLQSHKASGIDEIPNEFLKFGGDALVDSLVDLFTIITDLEAVPDDWQNCIIKPLLIAGSVYDTDNYWGITLTSNVYKVYSKILEESVMTYLEENNIVTGGRVGVVCTFKSV</sequence>
<accession>A0A8S3QUK8</accession>
<keyword evidence="3" id="KW-1185">Reference proteome</keyword>
<dbReference type="OrthoDB" id="6069510at2759"/>
<proteinExistence type="predicted"/>
<evidence type="ECO:0000256" key="1">
    <source>
        <dbReference type="SAM" id="SignalP"/>
    </source>
</evidence>
<reference evidence="2" key="1">
    <citation type="submission" date="2021-03" db="EMBL/GenBank/DDBJ databases">
        <authorList>
            <person name="Bekaert M."/>
        </authorList>
    </citation>
    <scope>NUCLEOTIDE SEQUENCE</scope>
</reference>
<dbReference type="Proteomes" id="UP000683360">
    <property type="component" value="Unassembled WGS sequence"/>
</dbReference>
<feature type="signal peptide" evidence="1">
    <location>
        <begin position="1"/>
        <end position="16"/>
    </location>
</feature>
<gene>
    <name evidence="2" type="ORF">MEDL_15107</name>
</gene>
<dbReference type="EMBL" id="CAJPWZ010000747">
    <property type="protein sequence ID" value="CAG2200444.1"/>
    <property type="molecule type" value="Genomic_DNA"/>
</dbReference>